<dbReference type="AlphaFoldDB" id="A0AAD9E6Z6"/>
<accession>A0AAD9E6Z6</accession>
<sequence>MGERTGSRVFQWVWSYVGAFHMIVSHIPRKTSEMMPISCCVHDARRHCISILTGSSDWPIVL</sequence>
<proteinExistence type="predicted"/>
<keyword evidence="2" id="KW-1185">Reference proteome</keyword>
<organism evidence="1 2">
    <name type="scientific">Colletotrichum chrysophilum</name>
    <dbReference type="NCBI Taxonomy" id="1836956"/>
    <lineage>
        <taxon>Eukaryota</taxon>
        <taxon>Fungi</taxon>
        <taxon>Dikarya</taxon>
        <taxon>Ascomycota</taxon>
        <taxon>Pezizomycotina</taxon>
        <taxon>Sordariomycetes</taxon>
        <taxon>Hypocreomycetidae</taxon>
        <taxon>Glomerellales</taxon>
        <taxon>Glomerellaceae</taxon>
        <taxon>Colletotrichum</taxon>
        <taxon>Colletotrichum gloeosporioides species complex</taxon>
    </lineage>
</organism>
<evidence type="ECO:0000313" key="1">
    <source>
        <dbReference type="EMBL" id="KAK1840044.1"/>
    </source>
</evidence>
<reference evidence="1" key="1">
    <citation type="submission" date="2023-01" db="EMBL/GenBank/DDBJ databases">
        <title>Colletotrichum chrysophilum M932 genome sequence.</title>
        <authorList>
            <person name="Baroncelli R."/>
        </authorList>
    </citation>
    <scope>NUCLEOTIDE SEQUENCE</scope>
    <source>
        <strain evidence="1">M932</strain>
    </source>
</reference>
<evidence type="ECO:0000313" key="2">
    <source>
        <dbReference type="Proteomes" id="UP001243330"/>
    </source>
</evidence>
<name>A0AAD9E6Z6_9PEZI</name>
<dbReference type="EMBL" id="JAQOWY010000600">
    <property type="protein sequence ID" value="KAK1840044.1"/>
    <property type="molecule type" value="Genomic_DNA"/>
</dbReference>
<dbReference type="Proteomes" id="UP001243330">
    <property type="component" value="Unassembled WGS sequence"/>
</dbReference>
<gene>
    <name evidence="1" type="ORF">CCHR01_17326</name>
</gene>
<comment type="caution">
    <text evidence="1">The sequence shown here is derived from an EMBL/GenBank/DDBJ whole genome shotgun (WGS) entry which is preliminary data.</text>
</comment>
<protein>
    <submittedName>
        <fullName evidence="1">Uncharacterized protein</fullName>
    </submittedName>
</protein>